<organism evidence="2 3">
    <name type="scientific">Kitasatospora viridis</name>
    <dbReference type="NCBI Taxonomy" id="281105"/>
    <lineage>
        <taxon>Bacteria</taxon>
        <taxon>Bacillati</taxon>
        <taxon>Actinomycetota</taxon>
        <taxon>Actinomycetes</taxon>
        <taxon>Kitasatosporales</taxon>
        <taxon>Streptomycetaceae</taxon>
        <taxon>Kitasatospora</taxon>
    </lineage>
</organism>
<dbReference type="Gene3D" id="1.10.10.10">
    <property type="entry name" value="Winged helix-like DNA-binding domain superfamily/Winged helix DNA-binding domain"/>
    <property type="match status" value="1"/>
</dbReference>
<protein>
    <submittedName>
        <fullName evidence="2">DNA-binding PadR family transcriptional regulator</fullName>
    </submittedName>
</protein>
<dbReference type="InterPro" id="IPR036390">
    <property type="entry name" value="WH_DNA-bd_sf"/>
</dbReference>
<evidence type="ECO:0000313" key="2">
    <source>
        <dbReference type="EMBL" id="TWG00294.1"/>
    </source>
</evidence>
<keyword evidence="2" id="KW-0238">DNA-binding</keyword>
<dbReference type="GO" id="GO:0003677">
    <property type="term" value="F:DNA binding"/>
    <property type="evidence" value="ECO:0007669"/>
    <property type="project" value="UniProtKB-KW"/>
</dbReference>
<dbReference type="PANTHER" id="PTHR33169">
    <property type="entry name" value="PADR-FAMILY TRANSCRIPTIONAL REGULATOR"/>
    <property type="match status" value="1"/>
</dbReference>
<gene>
    <name evidence="2" type="ORF">FHX73_114168</name>
</gene>
<comment type="caution">
    <text evidence="2">The sequence shown here is derived from an EMBL/GenBank/DDBJ whole genome shotgun (WGS) entry which is preliminary data.</text>
</comment>
<dbReference type="InterPro" id="IPR005149">
    <property type="entry name" value="Tscrpt_reg_PadR_N"/>
</dbReference>
<dbReference type="SUPFAM" id="SSF46785">
    <property type="entry name" value="Winged helix' DNA-binding domain"/>
    <property type="match status" value="1"/>
</dbReference>
<evidence type="ECO:0000259" key="1">
    <source>
        <dbReference type="Pfam" id="PF03551"/>
    </source>
</evidence>
<evidence type="ECO:0000313" key="3">
    <source>
        <dbReference type="Proteomes" id="UP000317940"/>
    </source>
</evidence>
<dbReference type="EMBL" id="VIWT01000001">
    <property type="protein sequence ID" value="TWG00294.1"/>
    <property type="molecule type" value="Genomic_DNA"/>
</dbReference>
<dbReference type="InterPro" id="IPR036388">
    <property type="entry name" value="WH-like_DNA-bd_sf"/>
</dbReference>
<name>A0A561ULT4_9ACTN</name>
<dbReference type="InterPro" id="IPR052509">
    <property type="entry name" value="Metal_resp_DNA-bind_regulator"/>
</dbReference>
<dbReference type="AlphaFoldDB" id="A0A561ULT4"/>
<accession>A0A561ULT4</accession>
<reference evidence="2 3" key="1">
    <citation type="submission" date="2019-06" db="EMBL/GenBank/DDBJ databases">
        <title>Sequencing the genomes of 1000 actinobacteria strains.</title>
        <authorList>
            <person name="Klenk H.-P."/>
        </authorList>
    </citation>
    <scope>NUCLEOTIDE SEQUENCE [LARGE SCALE GENOMIC DNA]</scope>
    <source>
        <strain evidence="2 3">DSM 44826</strain>
    </source>
</reference>
<dbReference type="Pfam" id="PF03551">
    <property type="entry name" value="PadR"/>
    <property type="match status" value="1"/>
</dbReference>
<dbReference type="Proteomes" id="UP000317940">
    <property type="component" value="Unassembled WGS sequence"/>
</dbReference>
<dbReference type="PANTHER" id="PTHR33169:SF26">
    <property type="entry name" value="CONSERVED PROTEIN"/>
    <property type="match status" value="1"/>
</dbReference>
<keyword evidence="3" id="KW-1185">Reference proteome</keyword>
<feature type="domain" description="Transcription regulator PadR N-terminal" evidence="1">
    <location>
        <begin position="31"/>
        <end position="103"/>
    </location>
</feature>
<proteinExistence type="predicted"/>
<sequence length="200" mass="22101">MVRLSPSRPVLSRPVLSSSIRLRSTVLTLAILGFLAEESLHAYELRRRLSELMGHNRPVSDGALYPALNRLREAGLLSRHAEPGGGAPQRQMLELTEAGRAELLRRLAEPKQSEITNGGEFFVLLAFLGQLPEPAARATVLRRRLAFLTAPAGFFSANGKPQRIKDTEDPYRRGMLVVARAAQLAERAWLEEMLESLPAA</sequence>